<accession>A0A4Z1P9Z5</accession>
<sequence length="226" mass="25203">MSDSPPSYQPPADIKTRLKASYDAMAPEYNEWTTGHFAIRLEYLDKLISKLLEKKGRKSVLELGCGCGIPVSEKLLSYPDVCVTANDLSATQIALARQNLKEAGDRVQFLEGDMTALDFATGSFDAAVAFYSIIHLPRDEQVTLLGDIFKWLKPGGYLLANFSAQESQGVEMEKWLAEEGWMFWAGWGREGTVGKIRDAGLEILIEEVKEDVVDATDFLWVIARKD</sequence>
<keyword evidence="2" id="KW-0648">Protein biosynthesis</keyword>
<dbReference type="PANTHER" id="PTHR42912">
    <property type="entry name" value="METHYLTRANSFERASE"/>
    <property type="match status" value="1"/>
</dbReference>
<protein>
    <submittedName>
        <fullName evidence="2">Elongation factor 1-gamma 1</fullName>
    </submittedName>
</protein>
<dbReference type="GO" id="GO:0003746">
    <property type="term" value="F:translation elongation factor activity"/>
    <property type="evidence" value="ECO:0007669"/>
    <property type="project" value="UniProtKB-KW"/>
</dbReference>
<evidence type="ECO:0000313" key="2">
    <source>
        <dbReference type="EMBL" id="TID17737.1"/>
    </source>
</evidence>
<dbReference type="Pfam" id="PF13649">
    <property type="entry name" value="Methyltransf_25"/>
    <property type="match status" value="1"/>
</dbReference>
<dbReference type="InterPro" id="IPR029063">
    <property type="entry name" value="SAM-dependent_MTases_sf"/>
</dbReference>
<dbReference type="InterPro" id="IPR050508">
    <property type="entry name" value="Methyltransf_Superfamily"/>
</dbReference>
<feature type="domain" description="Methyltransferase" evidence="1">
    <location>
        <begin position="60"/>
        <end position="156"/>
    </location>
</feature>
<keyword evidence="2" id="KW-0251">Elongation factor</keyword>
<proteinExistence type="predicted"/>
<dbReference type="STRING" id="86259.A0A4Z1P9Z5"/>
<reference evidence="2 3" key="1">
    <citation type="submission" date="2019-04" db="EMBL/GenBank/DDBJ databases">
        <title>High contiguity whole genome sequence and gene annotation resource for two Venturia nashicola isolates.</title>
        <authorList>
            <person name="Prokchorchik M."/>
            <person name="Won K."/>
            <person name="Lee Y."/>
            <person name="Choi E.D."/>
            <person name="Segonzac C."/>
            <person name="Sohn K.H."/>
        </authorList>
    </citation>
    <scope>NUCLEOTIDE SEQUENCE [LARGE SCALE GENOMIC DNA]</scope>
    <source>
        <strain evidence="2 3">PRI2</strain>
    </source>
</reference>
<gene>
    <name evidence="2" type="ORF">E6O75_ATG10382</name>
</gene>
<dbReference type="SUPFAM" id="SSF53335">
    <property type="entry name" value="S-adenosyl-L-methionine-dependent methyltransferases"/>
    <property type="match status" value="1"/>
</dbReference>
<comment type="caution">
    <text evidence="2">The sequence shown here is derived from an EMBL/GenBank/DDBJ whole genome shotgun (WGS) entry which is preliminary data.</text>
</comment>
<name>A0A4Z1P9Z5_9PEZI</name>
<dbReference type="CDD" id="cd02440">
    <property type="entry name" value="AdoMet_MTases"/>
    <property type="match status" value="1"/>
</dbReference>
<organism evidence="2 3">
    <name type="scientific">Venturia nashicola</name>
    <dbReference type="NCBI Taxonomy" id="86259"/>
    <lineage>
        <taxon>Eukaryota</taxon>
        <taxon>Fungi</taxon>
        <taxon>Dikarya</taxon>
        <taxon>Ascomycota</taxon>
        <taxon>Pezizomycotina</taxon>
        <taxon>Dothideomycetes</taxon>
        <taxon>Pleosporomycetidae</taxon>
        <taxon>Venturiales</taxon>
        <taxon>Venturiaceae</taxon>
        <taxon>Venturia</taxon>
    </lineage>
</organism>
<dbReference type="EMBL" id="SNSC02000015">
    <property type="protein sequence ID" value="TID17737.1"/>
    <property type="molecule type" value="Genomic_DNA"/>
</dbReference>
<evidence type="ECO:0000313" key="3">
    <source>
        <dbReference type="Proteomes" id="UP000298493"/>
    </source>
</evidence>
<dbReference type="InterPro" id="IPR041698">
    <property type="entry name" value="Methyltransf_25"/>
</dbReference>
<dbReference type="Proteomes" id="UP000298493">
    <property type="component" value="Unassembled WGS sequence"/>
</dbReference>
<evidence type="ECO:0000259" key="1">
    <source>
        <dbReference type="Pfam" id="PF13649"/>
    </source>
</evidence>
<dbReference type="Gene3D" id="3.40.50.150">
    <property type="entry name" value="Vaccinia Virus protein VP39"/>
    <property type="match status" value="1"/>
</dbReference>
<keyword evidence="3" id="KW-1185">Reference proteome</keyword>
<dbReference type="GO" id="GO:0008168">
    <property type="term" value="F:methyltransferase activity"/>
    <property type="evidence" value="ECO:0007669"/>
    <property type="project" value="TreeGrafter"/>
</dbReference>
<dbReference type="AlphaFoldDB" id="A0A4Z1P9Z5"/>
<dbReference type="PANTHER" id="PTHR42912:SF80">
    <property type="entry name" value="METHYLTRANSFERASE DOMAIN-CONTAINING PROTEIN"/>
    <property type="match status" value="1"/>
</dbReference>